<accession>A0A8S3W3Y9</accession>
<protein>
    <submittedName>
        <fullName evidence="1">(apollo) hypothetical protein</fullName>
    </submittedName>
</protein>
<dbReference type="AlphaFoldDB" id="A0A8S3W3Y9"/>
<proteinExistence type="predicted"/>
<evidence type="ECO:0000313" key="2">
    <source>
        <dbReference type="Proteomes" id="UP000691718"/>
    </source>
</evidence>
<evidence type="ECO:0000313" key="1">
    <source>
        <dbReference type="EMBL" id="CAG4939306.1"/>
    </source>
</evidence>
<organism evidence="1 2">
    <name type="scientific">Parnassius apollo</name>
    <name type="common">Apollo butterfly</name>
    <name type="synonym">Papilio apollo</name>
    <dbReference type="NCBI Taxonomy" id="110799"/>
    <lineage>
        <taxon>Eukaryota</taxon>
        <taxon>Metazoa</taxon>
        <taxon>Ecdysozoa</taxon>
        <taxon>Arthropoda</taxon>
        <taxon>Hexapoda</taxon>
        <taxon>Insecta</taxon>
        <taxon>Pterygota</taxon>
        <taxon>Neoptera</taxon>
        <taxon>Endopterygota</taxon>
        <taxon>Lepidoptera</taxon>
        <taxon>Glossata</taxon>
        <taxon>Ditrysia</taxon>
        <taxon>Papilionoidea</taxon>
        <taxon>Papilionidae</taxon>
        <taxon>Parnassiinae</taxon>
        <taxon>Parnassini</taxon>
        <taxon>Parnassius</taxon>
        <taxon>Parnassius</taxon>
    </lineage>
</organism>
<dbReference type="Proteomes" id="UP000691718">
    <property type="component" value="Unassembled WGS sequence"/>
</dbReference>
<dbReference type="EMBL" id="CAJQZP010000117">
    <property type="protein sequence ID" value="CAG4939306.1"/>
    <property type="molecule type" value="Genomic_DNA"/>
</dbReference>
<keyword evidence="2" id="KW-1185">Reference proteome</keyword>
<reference evidence="1" key="1">
    <citation type="submission" date="2021-04" db="EMBL/GenBank/DDBJ databases">
        <authorList>
            <person name="Tunstrom K."/>
        </authorList>
    </citation>
    <scope>NUCLEOTIDE SEQUENCE</scope>
</reference>
<sequence>MLFADNGSYNEAALLTSEHYETAAMNFNGTSASYVGGGVLILKTLAGESVEVITEPKSNKTIDIIDRIKTIDAHDITTITIK</sequence>
<comment type="caution">
    <text evidence="1">The sequence shown here is derived from an EMBL/GenBank/DDBJ whole genome shotgun (WGS) entry which is preliminary data.</text>
</comment>
<gene>
    <name evidence="1" type="ORF">PAPOLLO_LOCUS1786</name>
</gene>
<name>A0A8S3W3Y9_PARAO</name>